<comment type="caution">
    <text evidence="6">The sequence shown here is derived from an EMBL/GenBank/DDBJ whole genome shotgun (WGS) entry which is preliminary data.</text>
</comment>
<dbReference type="InterPro" id="IPR036271">
    <property type="entry name" value="Tet_transcr_reg_TetR-rel_C_sf"/>
</dbReference>
<evidence type="ECO:0000256" key="4">
    <source>
        <dbReference type="PROSITE-ProRule" id="PRU00335"/>
    </source>
</evidence>
<dbReference type="Pfam" id="PF00440">
    <property type="entry name" value="TetR_N"/>
    <property type="match status" value="1"/>
</dbReference>
<dbReference type="PANTHER" id="PTHR30055:SF234">
    <property type="entry name" value="HTH-TYPE TRANSCRIPTIONAL REGULATOR BETI"/>
    <property type="match status" value="1"/>
</dbReference>
<dbReference type="EMBL" id="SNWR01000001">
    <property type="protein sequence ID" value="TDO37300.1"/>
    <property type="molecule type" value="Genomic_DNA"/>
</dbReference>
<dbReference type="InterPro" id="IPR050109">
    <property type="entry name" value="HTH-type_TetR-like_transc_reg"/>
</dbReference>
<keyword evidence="1" id="KW-0805">Transcription regulation</keyword>
<protein>
    <submittedName>
        <fullName evidence="6">TetR family transcriptional regulator</fullName>
    </submittedName>
</protein>
<evidence type="ECO:0000313" key="6">
    <source>
        <dbReference type="EMBL" id="TDO37300.1"/>
    </source>
</evidence>
<dbReference type="Proteomes" id="UP000294901">
    <property type="component" value="Unassembled WGS sequence"/>
</dbReference>
<accession>A0A4R6JLW4</accession>
<organism evidence="6 7">
    <name type="scientific">Paractinoplanes brasiliensis</name>
    <dbReference type="NCBI Taxonomy" id="52695"/>
    <lineage>
        <taxon>Bacteria</taxon>
        <taxon>Bacillati</taxon>
        <taxon>Actinomycetota</taxon>
        <taxon>Actinomycetes</taxon>
        <taxon>Micromonosporales</taxon>
        <taxon>Micromonosporaceae</taxon>
        <taxon>Paractinoplanes</taxon>
    </lineage>
</organism>
<dbReference type="GO" id="GO:0003700">
    <property type="term" value="F:DNA-binding transcription factor activity"/>
    <property type="evidence" value="ECO:0007669"/>
    <property type="project" value="TreeGrafter"/>
</dbReference>
<dbReference type="PRINTS" id="PR00455">
    <property type="entry name" value="HTHTETR"/>
</dbReference>
<dbReference type="PROSITE" id="PS50977">
    <property type="entry name" value="HTH_TETR_2"/>
    <property type="match status" value="1"/>
</dbReference>
<proteinExistence type="predicted"/>
<dbReference type="GO" id="GO:0000976">
    <property type="term" value="F:transcription cis-regulatory region binding"/>
    <property type="evidence" value="ECO:0007669"/>
    <property type="project" value="TreeGrafter"/>
</dbReference>
<evidence type="ECO:0000259" key="5">
    <source>
        <dbReference type="PROSITE" id="PS50977"/>
    </source>
</evidence>
<dbReference type="InterPro" id="IPR009057">
    <property type="entry name" value="Homeodomain-like_sf"/>
</dbReference>
<gene>
    <name evidence="6" type="ORF">C8E87_0914</name>
</gene>
<feature type="DNA-binding region" description="H-T-H motif" evidence="4">
    <location>
        <begin position="43"/>
        <end position="62"/>
    </location>
</feature>
<sequence length="215" mass="23448">MYAFVVVNAEVPDRRAALKARHRRAILDAAKALIDEGGTARFSVEELATRADVSRRTIFNHFASIDDVVTTACTEVLGTVIEAFRTQVSASAVGAGTRAEMFATVAAALRAADVPSTIAFLWRALGGFSAGDPRPRQIFQATFSRTTADLARELAERHPDRDPLEAELLVSSLMHGTEVIAHHWIAGTGAVTGDRARKHWHDLLDRLIDDIRTGY</sequence>
<evidence type="ECO:0000256" key="3">
    <source>
        <dbReference type="ARBA" id="ARBA00023163"/>
    </source>
</evidence>
<name>A0A4R6JLW4_9ACTN</name>
<keyword evidence="3" id="KW-0804">Transcription</keyword>
<evidence type="ECO:0000313" key="7">
    <source>
        <dbReference type="Proteomes" id="UP000294901"/>
    </source>
</evidence>
<dbReference type="PANTHER" id="PTHR30055">
    <property type="entry name" value="HTH-TYPE TRANSCRIPTIONAL REGULATOR RUTR"/>
    <property type="match status" value="1"/>
</dbReference>
<dbReference type="Gene3D" id="1.10.357.10">
    <property type="entry name" value="Tetracycline Repressor, domain 2"/>
    <property type="match status" value="1"/>
</dbReference>
<evidence type="ECO:0000256" key="2">
    <source>
        <dbReference type="ARBA" id="ARBA00023125"/>
    </source>
</evidence>
<reference evidence="6 7" key="1">
    <citation type="submission" date="2019-03" db="EMBL/GenBank/DDBJ databases">
        <title>Sequencing the genomes of 1000 actinobacteria strains.</title>
        <authorList>
            <person name="Klenk H.-P."/>
        </authorList>
    </citation>
    <scope>NUCLEOTIDE SEQUENCE [LARGE SCALE GENOMIC DNA]</scope>
    <source>
        <strain evidence="6 7">DSM 43805</strain>
    </source>
</reference>
<dbReference type="SUPFAM" id="SSF46689">
    <property type="entry name" value="Homeodomain-like"/>
    <property type="match status" value="1"/>
</dbReference>
<dbReference type="AlphaFoldDB" id="A0A4R6JLW4"/>
<dbReference type="Gene3D" id="1.10.10.60">
    <property type="entry name" value="Homeodomain-like"/>
    <property type="match status" value="1"/>
</dbReference>
<keyword evidence="7" id="KW-1185">Reference proteome</keyword>
<dbReference type="SUPFAM" id="SSF48498">
    <property type="entry name" value="Tetracyclin repressor-like, C-terminal domain"/>
    <property type="match status" value="1"/>
</dbReference>
<dbReference type="InterPro" id="IPR001647">
    <property type="entry name" value="HTH_TetR"/>
</dbReference>
<keyword evidence="2 4" id="KW-0238">DNA-binding</keyword>
<evidence type="ECO:0000256" key="1">
    <source>
        <dbReference type="ARBA" id="ARBA00023015"/>
    </source>
</evidence>
<feature type="domain" description="HTH tetR-type" evidence="5">
    <location>
        <begin position="20"/>
        <end position="80"/>
    </location>
</feature>